<evidence type="ECO:0000313" key="4">
    <source>
        <dbReference type="Proteomes" id="UP000582231"/>
    </source>
</evidence>
<reference evidence="3 4" key="1">
    <citation type="submission" date="2020-07" db="EMBL/GenBank/DDBJ databases">
        <title>Sequencing the genomes of 1000 actinobacteria strains.</title>
        <authorList>
            <person name="Klenk H.-P."/>
        </authorList>
    </citation>
    <scope>NUCLEOTIDE SEQUENCE [LARGE SCALE GENOMIC DNA]</scope>
    <source>
        <strain evidence="3 4">DSM 19082</strain>
    </source>
</reference>
<dbReference type="EMBL" id="JACCBF010000001">
    <property type="protein sequence ID" value="NYD30797.1"/>
    <property type="molecule type" value="Genomic_DNA"/>
</dbReference>
<feature type="compositionally biased region" description="Polar residues" evidence="1">
    <location>
        <begin position="1"/>
        <end position="12"/>
    </location>
</feature>
<organism evidence="3 4">
    <name type="scientific">Nocardioides kongjuensis</name>
    <dbReference type="NCBI Taxonomy" id="349522"/>
    <lineage>
        <taxon>Bacteria</taxon>
        <taxon>Bacillati</taxon>
        <taxon>Actinomycetota</taxon>
        <taxon>Actinomycetes</taxon>
        <taxon>Propionibacteriales</taxon>
        <taxon>Nocardioidaceae</taxon>
        <taxon>Nocardioides</taxon>
    </lineage>
</organism>
<dbReference type="Proteomes" id="UP000582231">
    <property type="component" value="Unassembled WGS sequence"/>
</dbReference>
<dbReference type="AlphaFoldDB" id="A0A852RCB0"/>
<sequence>MTTAANPSSRAARTQGLPRAGDAGGSGRSGIAPLKDNHYALLQVVLFWAGAIMLPLGIVVIILGWYGAANTPYQWDQMSYVVSGGMLGLGLTFVGGFLYFGAWLARIAADGRESSKRLADTLLVLAEVTATSARTDDHGHDVGAIPVVAGGGTTMHRRDCALIAHRDDLTPVGEDNAHLATCRVCRPTARR</sequence>
<keyword evidence="2" id="KW-0472">Membrane</keyword>
<evidence type="ECO:0000256" key="2">
    <source>
        <dbReference type="SAM" id="Phobius"/>
    </source>
</evidence>
<keyword evidence="2" id="KW-0812">Transmembrane</keyword>
<feature type="transmembrane region" description="Helical" evidence="2">
    <location>
        <begin position="44"/>
        <end position="66"/>
    </location>
</feature>
<name>A0A852RCB0_9ACTN</name>
<comment type="caution">
    <text evidence="3">The sequence shown here is derived from an EMBL/GenBank/DDBJ whole genome shotgun (WGS) entry which is preliminary data.</text>
</comment>
<keyword evidence="4" id="KW-1185">Reference proteome</keyword>
<dbReference type="RefSeq" id="WP_179726997.1">
    <property type="nucleotide sequence ID" value="NZ_BAABEF010000001.1"/>
</dbReference>
<evidence type="ECO:0000313" key="3">
    <source>
        <dbReference type="EMBL" id="NYD30797.1"/>
    </source>
</evidence>
<feature type="region of interest" description="Disordered" evidence="1">
    <location>
        <begin position="1"/>
        <end position="25"/>
    </location>
</feature>
<gene>
    <name evidence="3" type="ORF">BJ958_002343</name>
</gene>
<protein>
    <submittedName>
        <fullName evidence="3">Uncharacterized protein</fullName>
    </submittedName>
</protein>
<keyword evidence="2" id="KW-1133">Transmembrane helix</keyword>
<proteinExistence type="predicted"/>
<accession>A0A852RCB0</accession>
<feature type="transmembrane region" description="Helical" evidence="2">
    <location>
        <begin position="86"/>
        <end position="109"/>
    </location>
</feature>
<evidence type="ECO:0000256" key="1">
    <source>
        <dbReference type="SAM" id="MobiDB-lite"/>
    </source>
</evidence>